<evidence type="ECO:0000313" key="2">
    <source>
        <dbReference type="Proteomes" id="UP000487268"/>
    </source>
</evidence>
<keyword evidence="2" id="KW-1185">Reference proteome</keyword>
<reference evidence="1 2" key="1">
    <citation type="submission" date="2019-10" db="EMBL/GenBank/DDBJ databases">
        <title>Actinomadura rubteroloni sp. nov. and Actinomadura macrotermitis sp. nov., isolated from the gut of fungus growing-termite Macrotermes natalensis.</title>
        <authorList>
            <person name="Benndorf R."/>
            <person name="Martin K."/>
            <person name="Kuefner M."/>
            <person name="De Beer W."/>
            <person name="Kaster A.-K."/>
            <person name="Vollmers J."/>
            <person name="Poulsen M."/>
            <person name="Beemelmanns C."/>
        </authorList>
    </citation>
    <scope>NUCLEOTIDE SEQUENCE [LARGE SCALE GENOMIC DNA]</scope>
    <source>
        <strain evidence="1 2">RB68</strain>
    </source>
</reference>
<dbReference type="AlphaFoldDB" id="A0A7K0BWH2"/>
<protein>
    <submittedName>
        <fullName evidence="1">Uncharacterized protein</fullName>
    </submittedName>
</protein>
<gene>
    <name evidence="1" type="ORF">ACRB68_34910</name>
</gene>
<organism evidence="1 2">
    <name type="scientific">Actinomadura macrotermitis</name>
    <dbReference type="NCBI Taxonomy" id="2585200"/>
    <lineage>
        <taxon>Bacteria</taxon>
        <taxon>Bacillati</taxon>
        <taxon>Actinomycetota</taxon>
        <taxon>Actinomycetes</taxon>
        <taxon>Streptosporangiales</taxon>
        <taxon>Thermomonosporaceae</taxon>
        <taxon>Actinomadura</taxon>
    </lineage>
</organism>
<name>A0A7K0BWH2_9ACTN</name>
<accession>A0A7K0BWH2</accession>
<proteinExistence type="predicted"/>
<dbReference type="RefSeq" id="WP_207709716.1">
    <property type="nucleotide sequence ID" value="NZ_WEGH01000002.1"/>
</dbReference>
<evidence type="ECO:0000313" key="1">
    <source>
        <dbReference type="EMBL" id="MQY05416.1"/>
    </source>
</evidence>
<comment type="caution">
    <text evidence="1">The sequence shown here is derived from an EMBL/GenBank/DDBJ whole genome shotgun (WGS) entry which is preliminary data.</text>
</comment>
<dbReference type="Proteomes" id="UP000487268">
    <property type="component" value="Unassembled WGS sequence"/>
</dbReference>
<sequence length="100" mass="10400">MSTVLSTTGLSTTGLTTTETTTGLTVTDLAQILFASRLQASAAPTPEQVRRAIDERLCACGGDHAECAAYVAQEAGDHPDSYAERMRWALRTVTGGGPAA</sequence>
<dbReference type="EMBL" id="WEGH01000002">
    <property type="protein sequence ID" value="MQY05416.1"/>
    <property type="molecule type" value="Genomic_DNA"/>
</dbReference>